<gene>
    <name evidence="2" type="ORF">Dsi01nite_097090</name>
</gene>
<evidence type="ECO:0000259" key="1">
    <source>
        <dbReference type="SMART" id="SM00827"/>
    </source>
</evidence>
<dbReference type="InterPro" id="IPR014043">
    <property type="entry name" value="Acyl_transferase_dom"/>
</dbReference>
<name>A0A919PZP4_9ACTN</name>
<keyword evidence="3" id="KW-1185">Reference proteome</keyword>
<evidence type="ECO:0000313" key="2">
    <source>
        <dbReference type="EMBL" id="GIG51668.1"/>
    </source>
</evidence>
<reference evidence="2" key="1">
    <citation type="submission" date="2021-01" db="EMBL/GenBank/DDBJ databases">
        <title>Whole genome shotgun sequence of Dactylosporangium siamense NBRC 106093.</title>
        <authorList>
            <person name="Komaki H."/>
            <person name="Tamura T."/>
        </authorList>
    </citation>
    <scope>NUCLEOTIDE SEQUENCE</scope>
    <source>
        <strain evidence="2">NBRC 106093</strain>
    </source>
</reference>
<feature type="domain" description="Malonyl-CoA:ACP transacylase (MAT)" evidence="1">
    <location>
        <begin position="19"/>
        <end position="292"/>
    </location>
</feature>
<accession>A0A919PZP4</accession>
<protein>
    <recommendedName>
        <fullName evidence="1">Malonyl-CoA:ACP transacylase (MAT) domain-containing protein</fullName>
    </recommendedName>
</protein>
<organism evidence="2 3">
    <name type="scientific">Dactylosporangium siamense</name>
    <dbReference type="NCBI Taxonomy" id="685454"/>
    <lineage>
        <taxon>Bacteria</taxon>
        <taxon>Bacillati</taxon>
        <taxon>Actinomycetota</taxon>
        <taxon>Actinomycetes</taxon>
        <taxon>Micromonosporales</taxon>
        <taxon>Micromonosporaceae</taxon>
        <taxon>Dactylosporangium</taxon>
    </lineage>
</organism>
<dbReference type="Gene3D" id="3.40.366.10">
    <property type="entry name" value="Malonyl-Coenzyme A Acyl Carrier Protein, domain 2"/>
    <property type="match status" value="1"/>
</dbReference>
<dbReference type="Proteomes" id="UP000660611">
    <property type="component" value="Unassembled WGS sequence"/>
</dbReference>
<dbReference type="AlphaFoldDB" id="A0A919PZP4"/>
<dbReference type="RefSeq" id="WP_203853275.1">
    <property type="nucleotide sequence ID" value="NZ_BAAAVW010000025.1"/>
</dbReference>
<dbReference type="GO" id="GO:0016740">
    <property type="term" value="F:transferase activity"/>
    <property type="evidence" value="ECO:0007669"/>
    <property type="project" value="InterPro"/>
</dbReference>
<comment type="caution">
    <text evidence="2">The sequence shown here is derived from an EMBL/GenBank/DDBJ whole genome shotgun (WGS) entry which is preliminary data.</text>
</comment>
<dbReference type="EMBL" id="BONQ01000158">
    <property type="protein sequence ID" value="GIG51668.1"/>
    <property type="molecule type" value="Genomic_DNA"/>
</dbReference>
<dbReference type="InterPro" id="IPR016035">
    <property type="entry name" value="Acyl_Trfase/lysoPLipase"/>
</dbReference>
<dbReference type="InterPro" id="IPR001227">
    <property type="entry name" value="Ac_transferase_dom_sf"/>
</dbReference>
<dbReference type="Gene3D" id="3.30.70.250">
    <property type="entry name" value="Malonyl-CoA ACP transacylase, ACP-binding"/>
    <property type="match status" value="1"/>
</dbReference>
<sequence length="328" mass="35030">MSLAFIFGTNLLNYDPRGVMEFHAAYPAMQQVYDKVSAWTGLDLDLLLRRREDDEQVDMEVRSRHGSVALAAAMVGIHDVLAAQGLHPAAVGGLSLGSMVSSSLAGALSREHLFDLLMRIDHVGPRDPDGPAEGVAVAFLPVDQDEALLIEPKRDGIWLAGDFGTHPTGTFRILLLSGYREALEALAAEYTASGGLGQVQVQEANSVAVHTPLRQAVADSIAAIAPGAGLGDPVLPLCSSLEPRTLTNVADIATMFSRNAVDTIRIDDMSAEMHRHKTRVGLVLGPSLPRGWIGFPFPVVHVESPADLPEVMAAIFDNGVVLPPRRVS</sequence>
<evidence type="ECO:0000313" key="3">
    <source>
        <dbReference type="Proteomes" id="UP000660611"/>
    </source>
</evidence>
<dbReference type="SMART" id="SM00827">
    <property type="entry name" value="PKS_AT"/>
    <property type="match status" value="1"/>
</dbReference>
<proteinExistence type="predicted"/>
<dbReference type="SUPFAM" id="SSF52151">
    <property type="entry name" value="FabD/lysophospholipase-like"/>
    <property type="match status" value="1"/>
</dbReference>